<dbReference type="PROSITE" id="PS50006">
    <property type="entry name" value="FHA_DOMAIN"/>
    <property type="match status" value="1"/>
</dbReference>
<name>A0A3B0Y1D6_9ZZZZ</name>
<dbReference type="EMBL" id="UOFI01000148">
    <property type="protein sequence ID" value="VAW69202.1"/>
    <property type="molecule type" value="Genomic_DNA"/>
</dbReference>
<dbReference type="Gene3D" id="2.60.200.20">
    <property type="match status" value="1"/>
</dbReference>
<dbReference type="AlphaFoldDB" id="A0A3B0Y1D6"/>
<evidence type="ECO:0000259" key="1">
    <source>
        <dbReference type="PROSITE" id="PS50006"/>
    </source>
</evidence>
<sequence length="480" mass="52321">MALTLHVTSYKNNAPAAELSVTVNSTDCSIGRAANNDLTLPDVERIVSHRHATIQFENDTYYLTDNSTNGTYVNHGVEPVGQGKRVALHNDDVLSIGKYDCAISISLPAIDTPAINTQEKPAIISMPDEAMWQPPLHPVAEEKKPELIKAPYPEAGSPAAPAPIAPTAGQAQAAEQSYFQPPEAIREDWDALTGLMHKAKPGPVDPEPIIPEPVTSGSIIPQPIIAEPVTSEPIIPEPIIPEPIAAEPIAAQPAEFSNKPALKAELKTAEKPMGSSPLNQQVVDAFLSGTGLTQVKLEDDEVIRFMHSAGQLLREVTQGFRQILITRTSLKGEFRLGMTTLQPSENNPVKFSIDVDDALTKLLFPPEKGYLPPLKAIQEATDDLQAHQMALLSGLRAALSSLITLFDPETLEKDLQHVSAVDNLLPMLKNAKYWELFKTRYNEAAADAENDFLHALGSEFAIAYEQQIQRLKSSRQKNNL</sequence>
<reference evidence="2" key="1">
    <citation type="submission" date="2018-06" db="EMBL/GenBank/DDBJ databases">
        <authorList>
            <person name="Zhirakovskaya E."/>
        </authorList>
    </citation>
    <scope>NUCLEOTIDE SEQUENCE</scope>
</reference>
<feature type="domain" description="FHA" evidence="1">
    <location>
        <begin position="28"/>
        <end position="74"/>
    </location>
</feature>
<dbReference type="SMART" id="SM00240">
    <property type="entry name" value="FHA"/>
    <property type="match status" value="1"/>
</dbReference>
<dbReference type="InterPro" id="IPR017735">
    <property type="entry name" value="T6SS_FHA"/>
</dbReference>
<gene>
    <name evidence="2" type="ORF">MNBD_GAMMA09-2784</name>
</gene>
<proteinExistence type="predicted"/>
<accession>A0A3B0Y1D6</accession>
<organism evidence="2">
    <name type="scientific">hydrothermal vent metagenome</name>
    <dbReference type="NCBI Taxonomy" id="652676"/>
    <lineage>
        <taxon>unclassified sequences</taxon>
        <taxon>metagenomes</taxon>
        <taxon>ecological metagenomes</taxon>
    </lineage>
</organism>
<dbReference type="InterPro" id="IPR008984">
    <property type="entry name" value="SMAD_FHA_dom_sf"/>
</dbReference>
<dbReference type="SUPFAM" id="SSF49879">
    <property type="entry name" value="SMAD/FHA domain"/>
    <property type="match status" value="1"/>
</dbReference>
<dbReference type="Pfam" id="PF00498">
    <property type="entry name" value="FHA"/>
    <property type="match status" value="1"/>
</dbReference>
<evidence type="ECO:0000313" key="2">
    <source>
        <dbReference type="EMBL" id="VAW69202.1"/>
    </source>
</evidence>
<dbReference type="Pfam" id="PF20232">
    <property type="entry name" value="T6SS_FHA_C"/>
    <property type="match status" value="1"/>
</dbReference>
<dbReference type="CDD" id="cd00060">
    <property type="entry name" value="FHA"/>
    <property type="match status" value="1"/>
</dbReference>
<dbReference type="InterPro" id="IPR000253">
    <property type="entry name" value="FHA_dom"/>
</dbReference>
<dbReference type="NCBIfam" id="TIGR03354">
    <property type="entry name" value="VI_FHA"/>
    <property type="match status" value="1"/>
</dbReference>
<dbReference type="InterPro" id="IPR046883">
    <property type="entry name" value="T6SS_FHA_C"/>
</dbReference>
<protein>
    <recommendedName>
        <fullName evidence="1">FHA domain-containing protein</fullName>
    </recommendedName>
</protein>